<keyword evidence="2" id="KW-1185">Reference proteome</keyword>
<gene>
    <name evidence="1" type="ORF">RD149_15035</name>
</gene>
<dbReference type="Proteomes" id="UP001265083">
    <property type="component" value="Unassembled WGS sequence"/>
</dbReference>
<dbReference type="RefSeq" id="WP_310951101.1">
    <property type="nucleotide sequence ID" value="NZ_JAVLUS010000011.1"/>
</dbReference>
<evidence type="ECO:0000313" key="1">
    <source>
        <dbReference type="EMBL" id="MDS1115078.1"/>
    </source>
</evidence>
<protein>
    <submittedName>
        <fullName evidence="1">Uncharacterized protein</fullName>
    </submittedName>
</protein>
<proteinExistence type="predicted"/>
<comment type="caution">
    <text evidence="1">The sequence shown here is derived from an EMBL/GenBank/DDBJ whole genome shotgun (WGS) entry which is preliminary data.</text>
</comment>
<name>A0ABU2GUE4_9ACTN</name>
<evidence type="ECO:0000313" key="2">
    <source>
        <dbReference type="Proteomes" id="UP001265083"/>
    </source>
</evidence>
<accession>A0ABU2GUE4</accession>
<sequence length="64" mass="6695">MAERSVDDVYGALGGEAAHALLAKALTDGLDSIENPPPALVELFDKFETVRPGSGSTPRNPARC</sequence>
<dbReference type="EMBL" id="JAVLUS010000011">
    <property type="protein sequence ID" value="MDS1115078.1"/>
    <property type="molecule type" value="Genomic_DNA"/>
</dbReference>
<reference evidence="1 2" key="1">
    <citation type="submission" date="2023-08" db="EMBL/GenBank/DDBJ databases">
        <title>Bioegradation of LLDPE and BLDPE plastic by marine bacteria from coast plastic debris.</title>
        <authorList>
            <person name="Rong Z."/>
        </authorList>
    </citation>
    <scope>NUCLEOTIDE SEQUENCE [LARGE SCALE GENOMIC DNA]</scope>
    <source>
        <strain evidence="1 2">Z-2</strain>
    </source>
</reference>
<organism evidence="1 2">
    <name type="scientific">Gordonia westfalica</name>
    <dbReference type="NCBI Taxonomy" id="158898"/>
    <lineage>
        <taxon>Bacteria</taxon>
        <taxon>Bacillati</taxon>
        <taxon>Actinomycetota</taxon>
        <taxon>Actinomycetes</taxon>
        <taxon>Mycobacteriales</taxon>
        <taxon>Gordoniaceae</taxon>
        <taxon>Gordonia</taxon>
    </lineage>
</organism>